<name>A0A3B0MUE8_9RHOB</name>
<evidence type="ECO:0000313" key="2">
    <source>
        <dbReference type="Proteomes" id="UP000272908"/>
    </source>
</evidence>
<reference evidence="2" key="1">
    <citation type="submission" date="2018-08" db="EMBL/GenBank/DDBJ databases">
        <authorList>
            <person name="Rodrigo-Torres L."/>
            <person name="Arahal R. D."/>
            <person name="Lucena T."/>
        </authorList>
    </citation>
    <scope>NUCLEOTIDE SEQUENCE [LARGE SCALE GENOMIC DNA]</scope>
    <source>
        <strain evidence="2">CECT 7235</strain>
    </source>
</reference>
<accession>A0A3B0MUE8</accession>
<keyword evidence="2" id="KW-1185">Reference proteome</keyword>
<gene>
    <name evidence="1" type="ORF">ROE7235_03088</name>
</gene>
<dbReference type="Proteomes" id="UP000272908">
    <property type="component" value="Unassembled WGS sequence"/>
</dbReference>
<dbReference type="AlphaFoldDB" id="A0A3B0MUE8"/>
<organism evidence="1 2">
    <name type="scientific">Roseinatronobacter ekhonensis</name>
    <dbReference type="NCBI Taxonomy" id="254356"/>
    <lineage>
        <taxon>Bacteria</taxon>
        <taxon>Pseudomonadati</taxon>
        <taxon>Pseudomonadota</taxon>
        <taxon>Alphaproteobacteria</taxon>
        <taxon>Rhodobacterales</taxon>
        <taxon>Paracoccaceae</taxon>
        <taxon>Roseinatronobacter</taxon>
    </lineage>
</organism>
<dbReference type="EMBL" id="UIHC01000045">
    <property type="protein sequence ID" value="SUZ33319.1"/>
    <property type="molecule type" value="Genomic_DNA"/>
</dbReference>
<proteinExistence type="predicted"/>
<dbReference type="RefSeq" id="WP_121096390.1">
    <property type="nucleotide sequence ID" value="NZ_UIHC01000045.1"/>
</dbReference>
<protein>
    <submittedName>
        <fullName evidence="1">Uncharacterized protein</fullName>
    </submittedName>
</protein>
<sequence>MNSAVNPSVEERFARVRETIAKLRRPGVSGMGLPVLRMRLVDDLIQLEELGALEHCAEMLAVTYGGRA</sequence>
<evidence type="ECO:0000313" key="1">
    <source>
        <dbReference type="EMBL" id="SUZ33319.1"/>
    </source>
</evidence>